<proteinExistence type="predicted"/>
<dbReference type="Proteomes" id="UP000289738">
    <property type="component" value="Chromosome B08"/>
</dbReference>
<dbReference type="EMBL" id="SDMP01000018">
    <property type="protein sequence ID" value="RYQ95989.1"/>
    <property type="molecule type" value="Genomic_DNA"/>
</dbReference>
<dbReference type="PANTHER" id="PTHR44750">
    <property type="entry name" value="GLUTATHIONE S-TRANSFERASE T1-RELATED"/>
    <property type="match status" value="1"/>
</dbReference>
<dbReference type="PANTHER" id="PTHR44750:SF1">
    <property type="entry name" value="GLUTATHIONE S-TRANSFERASE T1-RELATED"/>
    <property type="match status" value="1"/>
</dbReference>
<dbReference type="InterPro" id="IPR043377">
    <property type="entry name" value="GSTT1/2/3"/>
</dbReference>
<dbReference type="InterPro" id="IPR036249">
    <property type="entry name" value="Thioredoxin-like_sf"/>
</dbReference>
<keyword evidence="3" id="KW-1185">Reference proteome</keyword>
<feature type="domain" description="GST N-terminal" evidence="1">
    <location>
        <begin position="154"/>
        <end position="194"/>
    </location>
</feature>
<sequence length="204" mass="22709">MFISHSTSFSVARASSSPFLTHSATAATLTTAATFSFFYSLLNTEPVEHSPCLSRSFSFVEQIKLKLLFSSYQVSSSTPAPPVAVFVPTTVAPLSPFIPTQFWLEYLFSAAAIISSSQCFQIERKQKGKDVEGEGVCGPHVPTISCRSYLLQVIQFNVIKVEISKRQQLSPEFAAINPFKKLPAIVDERFKLFERYFLLISISF</sequence>
<comment type="caution">
    <text evidence="2">The sequence shown here is derived from an EMBL/GenBank/DDBJ whole genome shotgun (WGS) entry which is preliminary data.</text>
</comment>
<reference evidence="2 3" key="1">
    <citation type="submission" date="2019-01" db="EMBL/GenBank/DDBJ databases">
        <title>Sequencing of cultivated peanut Arachis hypogaea provides insights into genome evolution and oil improvement.</title>
        <authorList>
            <person name="Chen X."/>
        </authorList>
    </citation>
    <scope>NUCLEOTIDE SEQUENCE [LARGE SCALE GENOMIC DNA]</scope>
    <source>
        <strain evidence="3">cv. Fuhuasheng</strain>
        <tissue evidence="2">Leaves</tissue>
    </source>
</reference>
<dbReference type="AlphaFoldDB" id="A0A444Y270"/>
<gene>
    <name evidence="2" type="ORF">Ahy_B08g091411</name>
</gene>
<evidence type="ECO:0000259" key="1">
    <source>
        <dbReference type="Pfam" id="PF02798"/>
    </source>
</evidence>
<name>A0A444Y270_ARAHY</name>
<protein>
    <recommendedName>
        <fullName evidence="1">GST N-terminal domain-containing protein</fullName>
    </recommendedName>
</protein>
<dbReference type="Pfam" id="PF02798">
    <property type="entry name" value="GST_N"/>
    <property type="match status" value="1"/>
</dbReference>
<evidence type="ECO:0000313" key="2">
    <source>
        <dbReference type="EMBL" id="RYQ95989.1"/>
    </source>
</evidence>
<accession>A0A444Y270</accession>
<organism evidence="2 3">
    <name type="scientific">Arachis hypogaea</name>
    <name type="common">Peanut</name>
    <dbReference type="NCBI Taxonomy" id="3818"/>
    <lineage>
        <taxon>Eukaryota</taxon>
        <taxon>Viridiplantae</taxon>
        <taxon>Streptophyta</taxon>
        <taxon>Embryophyta</taxon>
        <taxon>Tracheophyta</taxon>
        <taxon>Spermatophyta</taxon>
        <taxon>Magnoliopsida</taxon>
        <taxon>eudicotyledons</taxon>
        <taxon>Gunneridae</taxon>
        <taxon>Pentapetalae</taxon>
        <taxon>rosids</taxon>
        <taxon>fabids</taxon>
        <taxon>Fabales</taxon>
        <taxon>Fabaceae</taxon>
        <taxon>Papilionoideae</taxon>
        <taxon>50 kb inversion clade</taxon>
        <taxon>dalbergioids sensu lato</taxon>
        <taxon>Dalbergieae</taxon>
        <taxon>Pterocarpus clade</taxon>
        <taxon>Arachis</taxon>
    </lineage>
</organism>
<dbReference type="STRING" id="3818.A0A444Y270"/>
<dbReference type="Gene3D" id="3.40.30.10">
    <property type="entry name" value="Glutaredoxin"/>
    <property type="match status" value="1"/>
</dbReference>
<evidence type="ECO:0000313" key="3">
    <source>
        <dbReference type="Proteomes" id="UP000289738"/>
    </source>
</evidence>
<dbReference type="InterPro" id="IPR004045">
    <property type="entry name" value="Glutathione_S-Trfase_N"/>
</dbReference>
<dbReference type="SUPFAM" id="SSF52833">
    <property type="entry name" value="Thioredoxin-like"/>
    <property type="match status" value="1"/>
</dbReference>